<dbReference type="InterPro" id="IPR001849">
    <property type="entry name" value="PH_domain"/>
</dbReference>
<dbReference type="SUPFAM" id="SSF50729">
    <property type="entry name" value="PH domain-like"/>
    <property type="match status" value="1"/>
</dbReference>
<dbReference type="Gene3D" id="2.30.29.30">
    <property type="entry name" value="Pleckstrin-homology domain (PH domain)/Phosphotyrosine-binding domain (PTB)"/>
    <property type="match status" value="1"/>
</dbReference>
<proteinExistence type="predicted"/>
<dbReference type="EMBL" id="AP019297">
    <property type="protein sequence ID" value="BBG95845.1"/>
    <property type="molecule type" value="Genomic_DNA"/>
</dbReference>
<evidence type="ECO:0000259" key="4">
    <source>
        <dbReference type="PROSITE" id="PS50238"/>
    </source>
</evidence>
<feature type="coiled-coil region" evidence="2">
    <location>
        <begin position="631"/>
        <end position="756"/>
    </location>
</feature>
<dbReference type="SMART" id="SM00233">
    <property type="entry name" value="PH"/>
    <property type="match status" value="1"/>
</dbReference>
<reference evidence="5" key="1">
    <citation type="journal article" date="2019" name="Science">
        <title>Mutation of a bHLH transcription factor allowed almond domestication.</title>
        <authorList>
            <person name="Sanchez-Perez R."/>
            <person name="Pavan S."/>
            <person name="Mazzeo R."/>
            <person name="Moldovan C."/>
            <person name="Aiese Cigliano R."/>
            <person name="Del Cueto J."/>
            <person name="Ricciardi F."/>
            <person name="Lotti C."/>
            <person name="Ricciardi L."/>
            <person name="Dicenta F."/>
            <person name="Lopez-Marques R.L."/>
            <person name="Lindberg Moller B."/>
        </authorList>
    </citation>
    <scope>NUCLEOTIDE SEQUENCE</scope>
</reference>
<evidence type="ECO:0000256" key="2">
    <source>
        <dbReference type="SAM" id="Coils"/>
    </source>
</evidence>
<evidence type="ECO:0000256" key="3">
    <source>
        <dbReference type="SAM" id="MobiDB-lite"/>
    </source>
</evidence>
<evidence type="ECO:0000256" key="1">
    <source>
        <dbReference type="ARBA" id="ARBA00022468"/>
    </source>
</evidence>
<dbReference type="GO" id="GO:0005096">
    <property type="term" value="F:GTPase activator activity"/>
    <property type="evidence" value="ECO:0007669"/>
    <property type="project" value="UniProtKB-KW"/>
</dbReference>
<keyword evidence="2" id="KW-0175">Coiled coil</keyword>
<gene>
    <name evidence="5" type="ORF">Prudu_004494</name>
</gene>
<sequence length="851" mass="91931">MVHRTLKESTKSESWWSEIPKRPLHVFPSNTLKKTKNRGDVYNCRIFGGPVLYGLCLTTTQARGGVDPCGICFCNSGIQRMTNRIAETPQGEGNAPPPPPPPGGPDRPESQPSRSGNTIFKSGPLFISSKGIGWTSWKKRWFILTRTSLSAALKGSEVNLTLGGIDLNNSGSVVVKADKKLLTAETLEDLHEWKTALENALAQAPSGGAHAMGQNGILGNEKTDSVDAKEKKPAKSTVIGVPVLLALEDVDGAPSFLEKALRFVEEYGVKVEGILRQAADVDDVESRVREYEQGKVEFSPEEDPHIIADCVKYVLRELPSSPVPASCCNALLEAFRKSGNDRGGRINAMRTTICDTFPEPNRRLLQRILLMMQTVAAHKAVNRMSCSAVAACMAPLLLRPLLAGDCEVDNDFDMGGDGSVQLLQAAAAANHAQAIVITLLEEYDNIFGEGDLSPELYSDTEESESETEGASDEGDYYDDETDAETDDDVEIVSDGTCSESGGSGHSDLHNDKDGDGFSSGSKSLDGDDNINAQKLSSSSLKTLQPQHDVQKNENELVSSKNNSAELANESAVVGDVSRETSSVQQPIVHGLPSIQKSSTISNGPALGTRGRTAWGRTAAKKNLSMESIDYSLEEEDEIQMLEITKSELENRIAEEVQGNAALQASLERQKTALRERRLALEQDVARLQEELQKERDLTAALEAGLHISGGCVPNLATVDEKTRAELHEIAQAEANVANLKKKVDDLGVQINQQRERNHGSMADASTLSQHNRDLHAKPNAMDKKQDSEAIAPSRDESSRSKDTQTDGAEKHRSQYRSVVLPTDSCAVEPMGPKPSAPSNSKKSGTGGEIQG</sequence>
<dbReference type="PANTHER" id="PTHR46265:SF21">
    <property type="entry name" value="RHO GTPASE-ACTIVATING PROTEIN REN1-LIKE ISOFORM X1"/>
    <property type="match status" value="1"/>
</dbReference>
<dbReference type="SMART" id="SM00324">
    <property type="entry name" value="RhoGAP"/>
    <property type="match status" value="1"/>
</dbReference>
<dbReference type="InterPro" id="IPR025757">
    <property type="entry name" value="MIP1_Leuzipper"/>
</dbReference>
<feature type="region of interest" description="Disordered" evidence="3">
    <location>
        <begin position="451"/>
        <end position="589"/>
    </location>
</feature>
<feature type="compositionally biased region" description="Acidic residues" evidence="3">
    <location>
        <begin position="458"/>
        <end position="491"/>
    </location>
</feature>
<dbReference type="InterPro" id="IPR011993">
    <property type="entry name" value="PH-like_dom_sf"/>
</dbReference>
<dbReference type="InterPro" id="IPR000198">
    <property type="entry name" value="RhoGAP_dom"/>
</dbReference>
<protein>
    <submittedName>
        <fullName evidence="5">Rho GTPase activation protein with PH domain</fullName>
    </submittedName>
</protein>
<dbReference type="SUPFAM" id="SSF48350">
    <property type="entry name" value="GTPase activation domain, GAP"/>
    <property type="match status" value="1"/>
</dbReference>
<dbReference type="PANTHER" id="PTHR46265">
    <property type="entry name" value="RHO GTPASE-ACTIVATING PROTEIN 7"/>
    <property type="match status" value="1"/>
</dbReference>
<keyword evidence="1" id="KW-0343">GTPase activation</keyword>
<organism evidence="5">
    <name type="scientific">Prunus dulcis</name>
    <name type="common">Almond</name>
    <name type="synonym">Amygdalus dulcis</name>
    <dbReference type="NCBI Taxonomy" id="3755"/>
    <lineage>
        <taxon>Eukaryota</taxon>
        <taxon>Viridiplantae</taxon>
        <taxon>Streptophyta</taxon>
        <taxon>Embryophyta</taxon>
        <taxon>Tracheophyta</taxon>
        <taxon>Spermatophyta</taxon>
        <taxon>Magnoliopsida</taxon>
        <taxon>eudicotyledons</taxon>
        <taxon>Gunneridae</taxon>
        <taxon>Pentapetalae</taxon>
        <taxon>rosids</taxon>
        <taxon>fabids</taxon>
        <taxon>Rosales</taxon>
        <taxon>Rosaceae</taxon>
        <taxon>Amygdaloideae</taxon>
        <taxon>Amygdaleae</taxon>
        <taxon>Prunus</taxon>
    </lineage>
</organism>
<dbReference type="InterPro" id="IPR052799">
    <property type="entry name" value="Rho_GAP_Regulators"/>
</dbReference>
<feature type="domain" description="Rho-GAP" evidence="4">
    <location>
        <begin position="245"/>
        <end position="447"/>
    </location>
</feature>
<feature type="region of interest" description="Disordered" evidence="3">
    <location>
        <begin position="87"/>
        <end position="118"/>
    </location>
</feature>
<feature type="compositionally biased region" description="Polar residues" evidence="3">
    <location>
        <begin position="555"/>
        <end position="565"/>
    </location>
</feature>
<feature type="region of interest" description="Disordered" evidence="3">
    <location>
        <begin position="777"/>
        <end position="851"/>
    </location>
</feature>
<dbReference type="Pfam" id="PF00620">
    <property type="entry name" value="RhoGAP"/>
    <property type="match status" value="1"/>
</dbReference>
<feature type="compositionally biased region" description="Basic and acidic residues" evidence="3">
    <location>
        <begin position="506"/>
        <end position="515"/>
    </location>
</feature>
<dbReference type="PROSITE" id="PS50238">
    <property type="entry name" value="RHOGAP"/>
    <property type="match status" value="1"/>
</dbReference>
<feature type="compositionally biased region" description="Basic and acidic residues" evidence="3">
    <location>
        <begin position="777"/>
        <end position="812"/>
    </location>
</feature>
<name>A0A4Y1QVF6_PRUDU</name>
<dbReference type="AlphaFoldDB" id="A0A4Y1QVF6"/>
<dbReference type="Pfam" id="PF14389">
    <property type="entry name" value="Lzipper-MIP1"/>
    <property type="match status" value="1"/>
</dbReference>
<accession>A0A4Y1QVF6</accession>
<dbReference type="InterPro" id="IPR008936">
    <property type="entry name" value="Rho_GTPase_activation_prot"/>
</dbReference>
<dbReference type="CDD" id="cd00821">
    <property type="entry name" value="PH"/>
    <property type="match status" value="1"/>
</dbReference>
<feature type="compositionally biased region" description="Pro residues" evidence="3">
    <location>
        <begin position="95"/>
        <end position="105"/>
    </location>
</feature>
<dbReference type="Gene3D" id="1.10.555.10">
    <property type="entry name" value="Rho GTPase activation protein"/>
    <property type="match status" value="1"/>
</dbReference>
<dbReference type="CDD" id="cd00159">
    <property type="entry name" value="RhoGAP"/>
    <property type="match status" value="1"/>
</dbReference>
<evidence type="ECO:0000313" key="5">
    <source>
        <dbReference type="EMBL" id="BBG95845.1"/>
    </source>
</evidence>
<dbReference type="GO" id="GO:0007165">
    <property type="term" value="P:signal transduction"/>
    <property type="evidence" value="ECO:0007669"/>
    <property type="project" value="InterPro"/>
</dbReference>